<keyword evidence="1" id="KW-0732">Signal</keyword>
<evidence type="ECO:0000313" key="3">
    <source>
        <dbReference type="Proteomes" id="UP000591131"/>
    </source>
</evidence>
<proteinExistence type="predicted"/>
<comment type="caution">
    <text evidence="2">The sequence shown here is derived from an EMBL/GenBank/DDBJ whole genome shotgun (WGS) entry which is preliminary data.</text>
</comment>
<accession>A0A7J6LYT5</accession>
<dbReference type="InterPro" id="IPR046628">
    <property type="entry name" value="DUF6740"/>
</dbReference>
<feature type="chain" id="PRO_5029504564" evidence="1">
    <location>
        <begin position="19"/>
        <end position="275"/>
    </location>
</feature>
<reference evidence="2 3" key="1">
    <citation type="submission" date="2020-04" db="EMBL/GenBank/DDBJ databases">
        <title>Perkinsus chesapeaki whole genome sequence.</title>
        <authorList>
            <person name="Bogema D.R."/>
        </authorList>
    </citation>
    <scope>NUCLEOTIDE SEQUENCE [LARGE SCALE GENOMIC DNA]</scope>
    <source>
        <strain evidence="2">ATCC PRA-425</strain>
    </source>
</reference>
<dbReference type="AlphaFoldDB" id="A0A7J6LYT5"/>
<feature type="signal peptide" evidence="1">
    <location>
        <begin position="1"/>
        <end position="18"/>
    </location>
</feature>
<dbReference type="Proteomes" id="UP000591131">
    <property type="component" value="Unassembled WGS sequence"/>
</dbReference>
<organism evidence="2 3">
    <name type="scientific">Perkinsus chesapeaki</name>
    <name type="common">Clam parasite</name>
    <name type="synonym">Perkinsus andrewsi</name>
    <dbReference type="NCBI Taxonomy" id="330153"/>
    <lineage>
        <taxon>Eukaryota</taxon>
        <taxon>Sar</taxon>
        <taxon>Alveolata</taxon>
        <taxon>Perkinsozoa</taxon>
        <taxon>Perkinsea</taxon>
        <taxon>Perkinsida</taxon>
        <taxon>Perkinsidae</taxon>
        <taxon>Perkinsus</taxon>
    </lineage>
</organism>
<protein>
    <submittedName>
        <fullName evidence="2">Uncharacterized protein</fullName>
    </submittedName>
</protein>
<gene>
    <name evidence="2" type="ORF">FOL47_005113</name>
</gene>
<evidence type="ECO:0000256" key="1">
    <source>
        <dbReference type="SAM" id="SignalP"/>
    </source>
</evidence>
<keyword evidence="3" id="KW-1185">Reference proteome</keyword>
<sequence length="275" mass="29931">MICYLVIIIGSYVACGVCESIPNNYFKSVETAPQFLGSRNLKDNFPIEDLVDRGTLGAAGDFDVPPGCSTSKNKTGLSFCFYGNLQKNGDNSRIDARLNLTDIIDPNNSTMIGFTATYTGKNYVSLRGHFGGCAKVVQYGKPSVVAVGLAICTAEEPLPPLKVTEGFLSVLYNAKLFIDFSAYSRQLIHGGFTAPYSYVFSEDGPEAGSHMRYNYKTSLVHVFTAKAIAYLTFSNLDDSFKKWKLLGAIDVSGSVLGKLIANTTIPFINRTIILE</sequence>
<name>A0A7J6LYT5_PERCH</name>
<dbReference type="Pfam" id="PF20525">
    <property type="entry name" value="DUF6740"/>
    <property type="match status" value="1"/>
</dbReference>
<dbReference type="EMBL" id="JAAPAO010000287">
    <property type="protein sequence ID" value="KAF4664452.1"/>
    <property type="molecule type" value="Genomic_DNA"/>
</dbReference>
<evidence type="ECO:0000313" key="2">
    <source>
        <dbReference type="EMBL" id="KAF4664452.1"/>
    </source>
</evidence>